<dbReference type="CDD" id="cd01949">
    <property type="entry name" value="GGDEF"/>
    <property type="match status" value="1"/>
</dbReference>
<organism evidence="5 6">
    <name type="scientific">Marinibactrum halimedae</name>
    <dbReference type="NCBI Taxonomy" id="1444977"/>
    <lineage>
        <taxon>Bacteria</taxon>
        <taxon>Pseudomonadati</taxon>
        <taxon>Pseudomonadota</taxon>
        <taxon>Gammaproteobacteria</taxon>
        <taxon>Cellvibrionales</taxon>
        <taxon>Cellvibrionaceae</taxon>
        <taxon>Marinibactrum</taxon>
    </lineage>
</organism>
<dbReference type="PANTHER" id="PTHR45138">
    <property type="entry name" value="REGULATORY COMPONENTS OF SENSORY TRANSDUCTION SYSTEM"/>
    <property type="match status" value="1"/>
</dbReference>
<dbReference type="GO" id="GO:0005886">
    <property type="term" value="C:plasma membrane"/>
    <property type="evidence" value="ECO:0007669"/>
    <property type="project" value="TreeGrafter"/>
</dbReference>
<evidence type="ECO:0000313" key="6">
    <source>
        <dbReference type="Proteomes" id="UP001156870"/>
    </source>
</evidence>
<evidence type="ECO:0000256" key="3">
    <source>
        <dbReference type="ARBA" id="ARBA00034247"/>
    </source>
</evidence>
<dbReference type="GO" id="GO:0043709">
    <property type="term" value="P:cell adhesion involved in single-species biofilm formation"/>
    <property type="evidence" value="ECO:0007669"/>
    <property type="project" value="TreeGrafter"/>
</dbReference>
<reference evidence="5 6" key="1">
    <citation type="journal article" date="2014" name="Int. J. Syst. Evol. Microbiol.">
        <title>Complete genome sequence of Corynebacterium casei LMG S-19264T (=DSM 44701T), isolated from a smear-ripened cheese.</title>
        <authorList>
            <consortium name="US DOE Joint Genome Institute (JGI-PGF)"/>
            <person name="Walter F."/>
            <person name="Albersmeier A."/>
            <person name="Kalinowski J."/>
            <person name="Ruckert C."/>
        </authorList>
    </citation>
    <scope>NUCLEOTIDE SEQUENCE [LARGE SCALE GENOMIC DNA]</scope>
    <source>
        <strain evidence="5 6">NBRC 110095</strain>
    </source>
</reference>
<proteinExistence type="predicted"/>
<accession>A0AA37T7V8</accession>
<dbReference type="InterPro" id="IPR000160">
    <property type="entry name" value="GGDEF_dom"/>
</dbReference>
<dbReference type="GO" id="GO:1902201">
    <property type="term" value="P:negative regulation of bacterial-type flagellum-dependent cell motility"/>
    <property type="evidence" value="ECO:0007669"/>
    <property type="project" value="TreeGrafter"/>
</dbReference>
<name>A0AA37T7V8_9GAMM</name>
<protein>
    <recommendedName>
        <fullName evidence="2">diguanylate cyclase</fullName>
        <ecNumber evidence="2">2.7.7.65</ecNumber>
    </recommendedName>
</protein>
<evidence type="ECO:0000259" key="4">
    <source>
        <dbReference type="PROSITE" id="PS50887"/>
    </source>
</evidence>
<dbReference type="RefSeq" id="WP_232593786.1">
    <property type="nucleotide sequence ID" value="NZ_BSPD01000073.1"/>
</dbReference>
<gene>
    <name evidence="5" type="ORF">GCM10007877_29830</name>
</gene>
<comment type="caution">
    <text evidence="5">The sequence shown here is derived from an EMBL/GenBank/DDBJ whole genome shotgun (WGS) entry which is preliminary data.</text>
</comment>
<dbReference type="EC" id="2.7.7.65" evidence="2"/>
<sequence>MQQEYQRFVRSGNTVSLIMFDIDHFKKVNDTYGHQPGDDVIKSVASLVLETKRDIDIAGRYGGEEFGIILANTCADSAKVFAERLRQRVEQTVVDTGEHKIQFTISLGISEASSDIDNYKAWLKQADAALYASKRGGRNQSSVYKEGMEME</sequence>
<comment type="catalytic activity">
    <reaction evidence="3">
        <text>2 GTP = 3',3'-c-di-GMP + 2 diphosphate</text>
        <dbReference type="Rhea" id="RHEA:24898"/>
        <dbReference type="ChEBI" id="CHEBI:33019"/>
        <dbReference type="ChEBI" id="CHEBI:37565"/>
        <dbReference type="ChEBI" id="CHEBI:58805"/>
        <dbReference type="EC" id="2.7.7.65"/>
    </reaction>
</comment>
<dbReference type="InterPro" id="IPR029787">
    <property type="entry name" value="Nucleotide_cyclase"/>
</dbReference>
<dbReference type="PANTHER" id="PTHR45138:SF9">
    <property type="entry name" value="DIGUANYLATE CYCLASE DGCM-RELATED"/>
    <property type="match status" value="1"/>
</dbReference>
<dbReference type="InterPro" id="IPR043128">
    <property type="entry name" value="Rev_trsase/Diguanyl_cyclase"/>
</dbReference>
<evidence type="ECO:0000313" key="5">
    <source>
        <dbReference type="EMBL" id="GLS27264.1"/>
    </source>
</evidence>
<feature type="domain" description="GGDEF" evidence="4">
    <location>
        <begin position="13"/>
        <end position="146"/>
    </location>
</feature>
<dbReference type="Pfam" id="PF00990">
    <property type="entry name" value="GGDEF"/>
    <property type="match status" value="1"/>
</dbReference>
<dbReference type="SUPFAM" id="SSF55073">
    <property type="entry name" value="Nucleotide cyclase"/>
    <property type="match status" value="1"/>
</dbReference>
<dbReference type="PROSITE" id="PS50887">
    <property type="entry name" value="GGDEF"/>
    <property type="match status" value="1"/>
</dbReference>
<dbReference type="NCBIfam" id="TIGR00254">
    <property type="entry name" value="GGDEF"/>
    <property type="match status" value="1"/>
</dbReference>
<evidence type="ECO:0000256" key="1">
    <source>
        <dbReference type="ARBA" id="ARBA00001946"/>
    </source>
</evidence>
<dbReference type="AlphaFoldDB" id="A0AA37T7V8"/>
<dbReference type="Gene3D" id="3.30.70.270">
    <property type="match status" value="1"/>
</dbReference>
<dbReference type="EMBL" id="BSPD01000073">
    <property type="protein sequence ID" value="GLS27264.1"/>
    <property type="molecule type" value="Genomic_DNA"/>
</dbReference>
<keyword evidence="6" id="KW-1185">Reference proteome</keyword>
<evidence type="ECO:0000256" key="2">
    <source>
        <dbReference type="ARBA" id="ARBA00012528"/>
    </source>
</evidence>
<dbReference type="InterPro" id="IPR050469">
    <property type="entry name" value="Diguanylate_Cyclase"/>
</dbReference>
<dbReference type="GO" id="GO:0052621">
    <property type="term" value="F:diguanylate cyclase activity"/>
    <property type="evidence" value="ECO:0007669"/>
    <property type="project" value="UniProtKB-EC"/>
</dbReference>
<dbReference type="Proteomes" id="UP001156870">
    <property type="component" value="Unassembled WGS sequence"/>
</dbReference>
<dbReference type="SMART" id="SM00267">
    <property type="entry name" value="GGDEF"/>
    <property type="match status" value="1"/>
</dbReference>
<comment type="cofactor">
    <cofactor evidence="1">
        <name>Mg(2+)</name>
        <dbReference type="ChEBI" id="CHEBI:18420"/>
    </cofactor>
</comment>
<dbReference type="FunFam" id="3.30.70.270:FF:000001">
    <property type="entry name" value="Diguanylate cyclase domain protein"/>
    <property type="match status" value="1"/>
</dbReference>